<feature type="chain" id="PRO_5020785916" evidence="1">
    <location>
        <begin position="30"/>
        <end position="150"/>
    </location>
</feature>
<accession>A0A4U8YR39</accession>
<dbReference type="AlphaFoldDB" id="A0A4U8YR39"/>
<protein>
    <submittedName>
        <fullName evidence="2">Uncharacterized protein</fullName>
    </submittedName>
</protein>
<evidence type="ECO:0000313" key="3">
    <source>
        <dbReference type="Proteomes" id="UP000507962"/>
    </source>
</evidence>
<dbReference type="EMBL" id="CAADHO010000011">
    <property type="protein sequence ID" value="VFQ46805.1"/>
    <property type="molecule type" value="Genomic_DNA"/>
</dbReference>
<keyword evidence="3" id="KW-1185">Reference proteome</keyword>
<evidence type="ECO:0000256" key="1">
    <source>
        <dbReference type="SAM" id="SignalP"/>
    </source>
</evidence>
<evidence type="ECO:0000313" key="2">
    <source>
        <dbReference type="EMBL" id="VFQ46805.1"/>
    </source>
</evidence>
<sequence>MKRLTLNKHLFLTAAMLLAFFAFASPASAAGFDFLFGPKATPGTELHALGSRAMERNEGGVTYFTNGKGRVLEVRARRAKDGALRVAVGRTYIPENYNGSRTAETLYRRLGRLAKENKAIKAGQYTLIDEENGCEAYQYGEMVANALDKE</sequence>
<dbReference type="RefSeq" id="WP_180145271.1">
    <property type="nucleotide sequence ID" value="NZ_CAADHO010000011.1"/>
</dbReference>
<keyword evidence="1" id="KW-0732">Signal</keyword>
<dbReference type="Proteomes" id="UP000507962">
    <property type="component" value="Unassembled WGS sequence"/>
</dbReference>
<reference evidence="2 3" key="1">
    <citation type="submission" date="2019-03" db="EMBL/GenBank/DDBJ databases">
        <authorList>
            <person name="Nijsse B."/>
        </authorList>
    </citation>
    <scope>NUCLEOTIDE SEQUENCE [LARGE SCALE GENOMIC DNA]</scope>
    <source>
        <strain evidence="2">Desulfoluna butyratoxydans MSL71</strain>
    </source>
</reference>
<name>A0A4U8YR39_9BACT</name>
<gene>
    <name evidence="2" type="ORF">MSL71_44810</name>
</gene>
<feature type="signal peptide" evidence="1">
    <location>
        <begin position="1"/>
        <end position="29"/>
    </location>
</feature>
<proteinExistence type="predicted"/>
<organism evidence="2 3">
    <name type="scientific">Desulfoluna butyratoxydans</name>
    <dbReference type="NCBI Taxonomy" id="231438"/>
    <lineage>
        <taxon>Bacteria</taxon>
        <taxon>Pseudomonadati</taxon>
        <taxon>Thermodesulfobacteriota</taxon>
        <taxon>Desulfobacteria</taxon>
        <taxon>Desulfobacterales</taxon>
        <taxon>Desulfolunaceae</taxon>
        <taxon>Desulfoluna</taxon>
    </lineage>
</organism>